<reference evidence="4" key="2">
    <citation type="submission" date="2020-10" db="EMBL/GenBank/DDBJ databases">
        <title>Comparative genomics of the Acetobacterium genus.</title>
        <authorList>
            <person name="Marshall C."/>
            <person name="May H."/>
            <person name="Norman S."/>
        </authorList>
    </citation>
    <scope>NUCLEOTIDE SEQUENCE</scope>
    <source>
        <strain evidence="4">DER-2019</strain>
    </source>
</reference>
<evidence type="ECO:0000313" key="5">
    <source>
        <dbReference type="Proteomes" id="UP000616595"/>
    </source>
</evidence>
<dbReference type="FunFam" id="1.10.287.1080:FF:000001">
    <property type="entry name" value="Nucleoside triphosphate pyrophosphohydrolase"/>
    <property type="match status" value="1"/>
</dbReference>
<dbReference type="GO" id="GO:0046076">
    <property type="term" value="P:dTTP catabolic process"/>
    <property type="evidence" value="ECO:0007669"/>
    <property type="project" value="TreeGrafter"/>
</dbReference>
<dbReference type="GO" id="GO:0008168">
    <property type="term" value="F:methyltransferase activity"/>
    <property type="evidence" value="ECO:0007669"/>
    <property type="project" value="InterPro"/>
</dbReference>
<dbReference type="CDD" id="cd11723">
    <property type="entry name" value="YabN_N_like"/>
    <property type="match status" value="1"/>
</dbReference>
<dbReference type="PANTHER" id="PTHR30522:SF0">
    <property type="entry name" value="NUCLEOSIDE TRIPHOSPHATE PYROPHOSPHOHYDROLASE"/>
    <property type="match status" value="1"/>
</dbReference>
<dbReference type="PIRSF" id="PIRSF002845">
    <property type="entry name" value="Ttrprl_mtas_MazG"/>
    <property type="match status" value="1"/>
</dbReference>
<dbReference type="GO" id="GO:0006203">
    <property type="term" value="P:dGTP catabolic process"/>
    <property type="evidence" value="ECO:0007669"/>
    <property type="project" value="TreeGrafter"/>
</dbReference>
<evidence type="ECO:0000313" key="4">
    <source>
        <dbReference type="EMBL" id="MBC3886868.1"/>
    </source>
</evidence>
<dbReference type="InterPro" id="IPR014777">
    <property type="entry name" value="4pyrrole_Mease_sub1"/>
</dbReference>
<dbReference type="GO" id="GO:0046061">
    <property type="term" value="P:dATP catabolic process"/>
    <property type="evidence" value="ECO:0007669"/>
    <property type="project" value="TreeGrafter"/>
</dbReference>
<feature type="domain" description="NTP pyrophosphohydrolase MazG-like" evidence="3">
    <location>
        <begin position="253"/>
        <end position="326"/>
    </location>
</feature>
<dbReference type="EC" id="3.6.1.9" evidence="4"/>
<sequence length="492" mass="56561">MSQIDIVGLGPGNPGHMTLETLKLLKNKNRNFFRTEIHPVMDFIREEEIVYESFDHYYETEDSFEAVYNKIVNELLSVVKTGENIVYAVPGNPLFGEKTVVKLIETAKIQGIDYRIYPGVSFVDVTMNALEEDPIQGIEILDAFDCIKSPPDPQKGVLVTQVYDNHIASELKLGLMEQYDPEKKVILLINSGIPGKEIAQKICLYELDRMDAINHLTSLYIPAEKDAYLGFNGTLEMMKTLRSEEGCSWDRAQTHESLKSYLLEESYEVLEAIDNEDWDNLAEELGDVLFQIVFHAEIASEKNRFSMNQVISGINQKMIRRHPHVFMDKMEFDPDEVETNWDAIKRLEKGETDLSGEADSHKISSEMKSMPKTFPALMEAYKVQKKAAKIGFDWETASLALEKVDEEMEELREALEENQQENIEEELGDLLFSIVNVARLLRIQPEIVLRNATQKFIHRFEKMEIIASQEKKTLKNYNFDQLDAIWNRVKGL</sequence>
<dbReference type="Proteomes" id="UP000616595">
    <property type="component" value="Unassembled WGS sequence"/>
</dbReference>
<dbReference type="GO" id="GO:0047429">
    <property type="term" value="F:nucleoside triphosphate diphosphatase activity"/>
    <property type="evidence" value="ECO:0007669"/>
    <property type="project" value="UniProtKB-EC"/>
</dbReference>
<evidence type="ECO:0000259" key="3">
    <source>
        <dbReference type="Pfam" id="PF03819"/>
    </source>
</evidence>
<dbReference type="InterPro" id="IPR011551">
    <property type="entry name" value="NTP_PyrPHydrolase_MazG"/>
</dbReference>
<dbReference type="NCBIfam" id="TIGR00444">
    <property type="entry name" value="mazG"/>
    <property type="match status" value="1"/>
</dbReference>
<dbReference type="InterPro" id="IPR035996">
    <property type="entry name" value="4pyrrol_Methylase_sf"/>
</dbReference>
<dbReference type="GO" id="GO:0046081">
    <property type="term" value="P:dUTP catabolic process"/>
    <property type="evidence" value="ECO:0007669"/>
    <property type="project" value="TreeGrafter"/>
</dbReference>
<gene>
    <name evidence="4" type="primary">mazG</name>
    <name evidence="4" type="ORF">GH810_00860</name>
</gene>
<dbReference type="InterPro" id="IPR048011">
    <property type="entry name" value="NTP-PPase_MazG-like_C"/>
</dbReference>
<dbReference type="FunFam" id="1.10.287.1080:FF:000003">
    <property type="entry name" value="Nucleoside triphosphate pyrophosphohydrolase"/>
    <property type="match status" value="1"/>
</dbReference>
<dbReference type="OrthoDB" id="9808939at2"/>
<dbReference type="InterPro" id="IPR035013">
    <property type="entry name" value="YabN_N"/>
</dbReference>
<dbReference type="Gene3D" id="1.10.287.1080">
    <property type="entry name" value="MazG-like"/>
    <property type="match status" value="2"/>
</dbReference>
<dbReference type="Pfam" id="PF03819">
    <property type="entry name" value="MazG"/>
    <property type="match status" value="2"/>
</dbReference>
<dbReference type="SUPFAM" id="SSF101386">
    <property type="entry name" value="all-alpha NTP pyrophosphatases"/>
    <property type="match status" value="2"/>
</dbReference>
<dbReference type="RefSeq" id="WP_148565497.1">
    <property type="nucleotide sequence ID" value="NZ_RXYA01000001.1"/>
</dbReference>
<feature type="domain" description="Tetrapyrrole methylase" evidence="2">
    <location>
        <begin position="6"/>
        <end position="197"/>
    </location>
</feature>
<evidence type="ECO:0000259" key="2">
    <source>
        <dbReference type="Pfam" id="PF00590"/>
    </source>
</evidence>
<dbReference type="GO" id="GO:0006950">
    <property type="term" value="P:response to stress"/>
    <property type="evidence" value="ECO:0007669"/>
    <property type="project" value="UniProtKB-ARBA"/>
</dbReference>
<dbReference type="CDD" id="cd11528">
    <property type="entry name" value="NTP-PPase_MazG_Nterm"/>
    <property type="match status" value="1"/>
</dbReference>
<proteinExistence type="predicted"/>
<dbReference type="GO" id="GO:0046047">
    <property type="term" value="P:TTP catabolic process"/>
    <property type="evidence" value="ECO:0007669"/>
    <property type="project" value="TreeGrafter"/>
</dbReference>
<dbReference type="GO" id="GO:0046052">
    <property type="term" value="P:UTP catabolic process"/>
    <property type="evidence" value="ECO:0007669"/>
    <property type="project" value="TreeGrafter"/>
</dbReference>
<feature type="coiled-coil region" evidence="1">
    <location>
        <begin position="394"/>
        <end position="428"/>
    </location>
</feature>
<keyword evidence="5" id="KW-1185">Reference proteome</keyword>
<accession>A0A923HQI0</accession>
<dbReference type="Pfam" id="PF00590">
    <property type="entry name" value="TP_methylase"/>
    <property type="match status" value="1"/>
</dbReference>
<dbReference type="NCBIfam" id="NF007113">
    <property type="entry name" value="PRK09562.1"/>
    <property type="match status" value="1"/>
</dbReference>
<dbReference type="Gene3D" id="3.40.1010.10">
    <property type="entry name" value="Cobalt-precorrin-4 Transmethylase, Domain 1"/>
    <property type="match status" value="1"/>
</dbReference>
<dbReference type="InterPro" id="IPR048015">
    <property type="entry name" value="NTP-PPase_MazG-like_N"/>
</dbReference>
<comment type="caution">
    <text evidence="4">The sequence shown here is derived from an EMBL/GenBank/DDBJ whole genome shotgun (WGS) entry which is preliminary data.</text>
</comment>
<keyword evidence="4" id="KW-0378">Hydrolase</keyword>
<reference evidence="4" key="1">
    <citation type="submission" date="2019-10" db="EMBL/GenBank/DDBJ databases">
        <authorList>
            <person name="Ross D.E."/>
            <person name="Gulliver D."/>
        </authorList>
    </citation>
    <scope>NUCLEOTIDE SEQUENCE</scope>
    <source>
        <strain evidence="4">DER-2019</strain>
    </source>
</reference>
<dbReference type="InterPro" id="IPR004518">
    <property type="entry name" value="MazG-like_dom"/>
</dbReference>
<dbReference type="EMBL" id="WJBD01000001">
    <property type="protein sequence ID" value="MBC3886868.1"/>
    <property type="molecule type" value="Genomic_DNA"/>
</dbReference>
<organism evidence="4 5">
    <name type="scientific">Acetobacterium paludosum</name>
    <dbReference type="NCBI Taxonomy" id="52693"/>
    <lineage>
        <taxon>Bacteria</taxon>
        <taxon>Bacillati</taxon>
        <taxon>Bacillota</taxon>
        <taxon>Clostridia</taxon>
        <taxon>Eubacteriales</taxon>
        <taxon>Eubacteriaceae</taxon>
        <taxon>Acetobacterium</taxon>
    </lineage>
</organism>
<dbReference type="InterPro" id="IPR000878">
    <property type="entry name" value="4pyrrol_Mease"/>
</dbReference>
<dbReference type="AlphaFoldDB" id="A0A923HQI0"/>
<dbReference type="SUPFAM" id="SSF53790">
    <property type="entry name" value="Tetrapyrrole methylase"/>
    <property type="match status" value="1"/>
</dbReference>
<dbReference type="PANTHER" id="PTHR30522">
    <property type="entry name" value="NUCLEOSIDE TRIPHOSPHATE PYROPHOSPHOHYDROLASE"/>
    <property type="match status" value="1"/>
</dbReference>
<protein>
    <submittedName>
        <fullName evidence="4">Nucleoside triphosphate pyrophosphohydrolase</fullName>
        <ecNumber evidence="4">3.6.1.9</ecNumber>
    </submittedName>
</protein>
<feature type="domain" description="NTP pyrophosphohydrolase MazG-like" evidence="3">
    <location>
        <begin position="401"/>
        <end position="461"/>
    </location>
</feature>
<dbReference type="CDD" id="cd11529">
    <property type="entry name" value="NTP-PPase_MazG_Cterm"/>
    <property type="match status" value="1"/>
</dbReference>
<evidence type="ECO:0000256" key="1">
    <source>
        <dbReference type="SAM" id="Coils"/>
    </source>
</evidence>
<name>A0A923HQI0_9FIRM</name>
<dbReference type="InterPro" id="IPR024180">
    <property type="entry name" value="Tetrapyrrole_Mease/MazG_pred"/>
</dbReference>
<keyword evidence="1" id="KW-0175">Coiled coil</keyword>